<name>X1C1C4_9ZZZZ</name>
<organism evidence="1">
    <name type="scientific">marine sediment metagenome</name>
    <dbReference type="NCBI Taxonomy" id="412755"/>
    <lineage>
        <taxon>unclassified sequences</taxon>
        <taxon>metagenomes</taxon>
        <taxon>ecological metagenomes</taxon>
    </lineage>
</organism>
<evidence type="ECO:0000313" key="1">
    <source>
        <dbReference type="EMBL" id="GAH01901.1"/>
    </source>
</evidence>
<dbReference type="AlphaFoldDB" id="X1C1C4"/>
<proteinExistence type="predicted"/>
<dbReference type="EMBL" id="BART01024210">
    <property type="protein sequence ID" value="GAH01901.1"/>
    <property type="molecule type" value="Genomic_DNA"/>
</dbReference>
<reference evidence="1" key="1">
    <citation type="journal article" date="2014" name="Front. Microbiol.">
        <title>High frequency of phylogenetically diverse reductive dehalogenase-homologous genes in deep subseafloor sedimentary metagenomes.</title>
        <authorList>
            <person name="Kawai M."/>
            <person name="Futagami T."/>
            <person name="Toyoda A."/>
            <person name="Takaki Y."/>
            <person name="Nishi S."/>
            <person name="Hori S."/>
            <person name="Arai W."/>
            <person name="Tsubouchi T."/>
            <person name="Morono Y."/>
            <person name="Uchiyama I."/>
            <person name="Ito T."/>
            <person name="Fujiyama A."/>
            <person name="Inagaki F."/>
            <person name="Takami H."/>
        </authorList>
    </citation>
    <scope>NUCLEOTIDE SEQUENCE</scope>
    <source>
        <strain evidence="1">Expedition CK06-06</strain>
    </source>
</reference>
<comment type="caution">
    <text evidence="1">The sequence shown here is derived from an EMBL/GenBank/DDBJ whole genome shotgun (WGS) entry which is preliminary data.</text>
</comment>
<accession>X1C1C4</accession>
<protein>
    <submittedName>
        <fullName evidence="1">Uncharacterized protein</fullName>
    </submittedName>
</protein>
<sequence>MKKLSILLLTVVFTTVFVWVGFAAGQKNPAEYKIAWFAPIPHPYFDAVKKGIEVWEKDTGIEVKKVR</sequence>
<gene>
    <name evidence="1" type="ORF">S01H4_43812</name>
</gene>